<feature type="transmembrane region" description="Helical" evidence="6">
    <location>
        <begin position="178"/>
        <end position="199"/>
    </location>
</feature>
<evidence type="ECO:0000313" key="8">
    <source>
        <dbReference type="Proteomes" id="UP000095705"/>
    </source>
</evidence>
<evidence type="ECO:0000256" key="6">
    <source>
        <dbReference type="SAM" id="Phobius"/>
    </source>
</evidence>
<dbReference type="PANTHER" id="PTHR23513:SF17">
    <property type="entry name" value="MEMBRANE PROTEIN"/>
    <property type="match status" value="1"/>
</dbReference>
<dbReference type="GO" id="GO:0005886">
    <property type="term" value="C:plasma membrane"/>
    <property type="evidence" value="ECO:0007669"/>
    <property type="project" value="UniProtKB-SubCell"/>
</dbReference>
<keyword evidence="8" id="KW-1185">Reference proteome</keyword>
<accession>A0A1E5PT92</accession>
<dbReference type="Gene3D" id="1.20.1250.20">
    <property type="entry name" value="MFS general substrate transporter like domains"/>
    <property type="match status" value="1"/>
</dbReference>
<feature type="transmembrane region" description="Helical" evidence="6">
    <location>
        <begin position="275"/>
        <end position="300"/>
    </location>
</feature>
<comment type="subcellular location">
    <subcellularLocation>
        <location evidence="1">Cell membrane</location>
        <topology evidence="1">Multi-pass membrane protein</topology>
    </subcellularLocation>
</comment>
<dbReference type="InterPro" id="IPR011701">
    <property type="entry name" value="MFS"/>
</dbReference>
<feature type="transmembrane region" description="Helical" evidence="6">
    <location>
        <begin position="153"/>
        <end position="172"/>
    </location>
</feature>
<evidence type="ECO:0000313" key="7">
    <source>
        <dbReference type="EMBL" id="OEJ32814.1"/>
    </source>
</evidence>
<dbReference type="OrthoDB" id="3688258at2"/>
<feature type="transmembrane region" description="Helical" evidence="6">
    <location>
        <begin position="307"/>
        <end position="328"/>
    </location>
</feature>
<feature type="transmembrane region" description="Helical" evidence="6">
    <location>
        <begin position="49"/>
        <end position="72"/>
    </location>
</feature>
<dbReference type="EMBL" id="MEHK01000001">
    <property type="protein sequence ID" value="OEJ32814.1"/>
    <property type="molecule type" value="Genomic_DNA"/>
</dbReference>
<gene>
    <name evidence="7" type="ORF">BGK67_17095</name>
</gene>
<dbReference type="CDD" id="cd06173">
    <property type="entry name" value="MFS_MefA_like"/>
    <property type="match status" value="1"/>
</dbReference>
<dbReference type="RefSeq" id="WP_069921077.1">
    <property type="nucleotide sequence ID" value="NZ_MEHK01000001.1"/>
</dbReference>
<dbReference type="AlphaFoldDB" id="A0A1E5PT92"/>
<proteinExistence type="predicted"/>
<dbReference type="PANTHER" id="PTHR23513">
    <property type="entry name" value="INTEGRAL MEMBRANE EFFLUX PROTEIN-RELATED"/>
    <property type="match status" value="1"/>
</dbReference>
<dbReference type="SUPFAM" id="SSF103473">
    <property type="entry name" value="MFS general substrate transporter"/>
    <property type="match status" value="1"/>
</dbReference>
<comment type="caution">
    <text evidence="7">The sequence shown here is derived from an EMBL/GenBank/DDBJ whole genome shotgun (WGS) entry which is preliminary data.</text>
</comment>
<dbReference type="STRING" id="36818.BGK67_17095"/>
<evidence type="ECO:0000256" key="1">
    <source>
        <dbReference type="ARBA" id="ARBA00004651"/>
    </source>
</evidence>
<keyword evidence="4 6" id="KW-1133">Transmembrane helix</keyword>
<evidence type="ECO:0000256" key="2">
    <source>
        <dbReference type="ARBA" id="ARBA00022475"/>
    </source>
</evidence>
<feature type="transmembrane region" description="Helical" evidence="6">
    <location>
        <begin position="84"/>
        <end position="104"/>
    </location>
</feature>
<name>A0A1E5PT92_9ACTN</name>
<dbReference type="GO" id="GO:0022857">
    <property type="term" value="F:transmembrane transporter activity"/>
    <property type="evidence" value="ECO:0007669"/>
    <property type="project" value="InterPro"/>
</dbReference>
<evidence type="ECO:0000256" key="5">
    <source>
        <dbReference type="ARBA" id="ARBA00023136"/>
    </source>
</evidence>
<dbReference type="Proteomes" id="UP000095705">
    <property type="component" value="Unassembled WGS sequence"/>
</dbReference>
<feature type="transmembrane region" description="Helical" evidence="6">
    <location>
        <begin position="20"/>
        <end position="43"/>
    </location>
</feature>
<keyword evidence="5 6" id="KW-0472">Membrane</keyword>
<keyword evidence="3 6" id="KW-0812">Transmembrane</keyword>
<evidence type="ECO:0000256" key="4">
    <source>
        <dbReference type="ARBA" id="ARBA00022989"/>
    </source>
</evidence>
<dbReference type="InterPro" id="IPR036259">
    <property type="entry name" value="MFS_trans_sf"/>
</dbReference>
<feature type="transmembrane region" description="Helical" evidence="6">
    <location>
        <begin position="396"/>
        <end position="415"/>
    </location>
</feature>
<protein>
    <submittedName>
        <fullName evidence="7">MFS transporter</fullName>
    </submittedName>
</protein>
<sequence length="422" mass="44198">MPVVRDLRVLLRLRDFRNLLAVRLLSQAADGVYQVALATYVVFSPEKQTSPAAIASTMAVLLLPYSAIGPFAGVLLDRWRRRQVFLYGNLLRAFLACVTGMLIVAQVPDWLFYASALSVTAVNRFVLAGLSASLPHVVGPGQLVTANALSPTAGTLAATAGGGLAFLVRLLADDADALVVLLGAGLYLTAALASLRLAVGLLGPDHPPGVLHPSVAEGVALTVRGMAEGLRHLASRREAARALTAMTMMRFCYGALFVMLLMLCRYSWSENEADGLALLGIAVGVSGAGFFTAAVVTPWLVGRLGPLGWITACSAGAAVLVPALGLFFTPEPMLAAAFVLGLATQGAKISTDTIVQSRVDDDYRGRVFSVYDVLFNVAFVGAAAVASLMLPVNGQSVPLILCVAALYAATAALLGRQRGRFT</sequence>
<organism evidence="7 8">
    <name type="scientific">Streptomyces subrutilus</name>
    <dbReference type="NCBI Taxonomy" id="36818"/>
    <lineage>
        <taxon>Bacteria</taxon>
        <taxon>Bacillati</taxon>
        <taxon>Actinomycetota</taxon>
        <taxon>Actinomycetes</taxon>
        <taxon>Kitasatosporales</taxon>
        <taxon>Streptomycetaceae</taxon>
        <taxon>Streptomyces</taxon>
    </lineage>
</organism>
<feature type="transmembrane region" description="Helical" evidence="6">
    <location>
        <begin position="367"/>
        <end position="390"/>
    </location>
</feature>
<evidence type="ECO:0000256" key="3">
    <source>
        <dbReference type="ARBA" id="ARBA00022692"/>
    </source>
</evidence>
<reference evidence="7 8" key="1">
    <citation type="submission" date="2016-08" db="EMBL/GenBank/DDBJ databases">
        <title>The complete genome of Streptomyces subrutilus 10-1-1.</title>
        <authorList>
            <person name="Chen X."/>
        </authorList>
    </citation>
    <scope>NUCLEOTIDE SEQUENCE [LARGE SCALE GENOMIC DNA]</scope>
    <source>
        <strain evidence="7 8">10-1-1</strain>
    </source>
</reference>
<keyword evidence="2" id="KW-1003">Cell membrane</keyword>
<feature type="transmembrane region" description="Helical" evidence="6">
    <location>
        <begin position="251"/>
        <end position="269"/>
    </location>
</feature>
<dbReference type="Pfam" id="PF07690">
    <property type="entry name" value="MFS_1"/>
    <property type="match status" value="1"/>
</dbReference>